<accession>A0A2M9CAL9</accession>
<gene>
    <name evidence="4" type="ORF">CLV73_1843</name>
</gene>
<evidence type="ECO:0000313" key="4">
    <source>
        <dbReference type="EMBL" id="PJJ67824.1"/>
    </source>
</evidence>
<protein>
    <submittedName>
        <fullName evidence="4">Glycosyltransferase involved in cell wall biosynthesis</fullName>
    </submittedName>
</protein>
<sequence length="362" mass="43054">MKVENNINLVIDCRMVNNSGIGTYIEELLIFFLKDKKKSLKLITNSLSDDKIRKIVSDSGRKVDIIFFKSMPFSLKEQYEYFTKLPKNVKVFIPHINIPFFVKKESLFITVHDTFHLANPEYYSKFAIFYFKFLFRMIKRNAYKIFTVSKFSKSEILKFVKVNPEKVEIIYNGYKQINKFDTTFIDPLIKQKIDDYEKVILFVGNVKPHKNLKFLVSVFNKLQRQDVLLLIVGKKDAFFINEEINTSENNNIFFTGFVNEDTLKYVYEKSSFLVLPSRYEGFGLPILEAMYFNKLIIASNIAVFKEIFENRINYFELDNENSLLSEINKLLLQDNYYKNYELFLEQFTWEISGEKHEKFLMR</sequence>
<dbReference type="Gene3D" id="3.40.50.2000">
    <property type="entry name" value="Glycogen Phosphorylase B"/>
    <property type="match status" value="2"/>
</dbReference>
<dbReference type="InterPro" id="IPR028098">
    <property type="entry name" value="Glyco_trans_4-like_N"/>
</dbReference>
<feature type="domain" description="Glycosyl transferase family 1" evidence="2">
    <location>
        <begin position="190"/>
        <end position="339"/>
    </location>
</feature>
<keyword evidence="1 4" id="KW-0808">Transferase</keyword>
<evidence type="ECO:0000313" key="5">
    <source>
        <dbReference type="Proteomes" id="UP000228740"/>
    </source>
</evidence>
<dbReference type="PANTHER" id="PTHR46401">
    <property type="entry name" value="GLYCOSYLTRANSFERASE WBBK-RELATED"/>
    <property type="match status" value="1"/>
</dbReference>
<reference evidence="4 5" key="1">
    <citation type="submission" date="2017-11" db="EMBL/GenBank/DDBJ databases">
        <title>Genomic Encyclopedia of Archaeal and Bacterial Type Strains, Phase II (KMG-II): From Individual Species to Whole Genera.</title>
        <authorList>
            <person name="Goeker M."/>
        </authorList>
    </citation>
    <scope>NUCLEOTIDE SEQUENCE [LARGE SCALE GENOMIC DNA]</scope>
    <source>
        <strain evidence="4 5">DSM 27617</strain>
    </source>
</reference>
<dbReference type="PANTHER" id="PTHR46401:SF2">
    <property type="entry name" value="GLYCOSYLTRANSFERASE WBBK-RELATED"/>
    <property type="match status" value="1"/>
</dbReference>
<organism evidence="4 5">
    <name type="scientific">Chryseobacterium geocarposphaerae</name>
    <dbReference type="NCBI Taxonomy" id="1416776"/>
    <lineage>
        <taxon>Bacteria</taxon>
        <taxon>Pseudomonadati</taxon>
        <taxon>Bacteroidota</taxon>
        <taxon>Flavobacteriia</taxon>
        <taxon>Flavobacteriales</taxon>
        <taxon>Weeksellaceae</taxon>
        <taxon>Chryseobacterium group</taxon>
        <taxon>Chryseobacterium</taxon>
    </lineage>
</organism>
<dbReference type="Pfam" id="PF00534">
    <property type="entry name" value="Glycos_transf_1"/>
    <property type="match status" value="1"/>
</dbReference>
<dbReference type="EMBL" id="PGFD01000001">
    <property type="protein sequence ID" value="PJJ67824.1"/>
    <property type="molecule type" value="Genomic_DNA"/>
</dbReference>
<evidence type="ECO:0000259" key="2">
    <source>
        <dbReference type="Pfam" id="PF00534"/>
    </source>
</evidence>
<dbReference type="Pfam" id="PF13439">
    <property type="entry name" value="Glyco_transf_4"/>
    <property type="match status" value="1"/>
</dbReference>
<proteinExistence type="predicted"/>
<evidence type="ECO:0000259" key="3">
    <source>
        <dbReference type="Pfam" id="PF13439"/>
    </source>
</evidence>
<dbReference type="AlphaFoldDB" id="A0A2M9CAL9"/>
<dbReference type="OrthoDB" id="9801609at2"/>
<dbReference type="Proteomes" id="UP000228740">
    <property type="component" value="Unassembled WGS sequence"/>
</dbReference>
<dbReference type="GO" id="GO:0016757">
    <property type="term" value="F:glycosyltransferase activity"/>
    <property type="evidence" value="ECO:0007669"/>
    <property type="project" value="InterPro"/>
</dbReference>
<comment type="caution">
    <text evidence="4">The sequence shown here is derived from an EMBL/GenBank/DDBJ whole genome shotgun (WGS) entry which is preliminary data.</text>
</comment>
<dbReference type="SUPFAM" id="SSF53756">
    <property type="entry name" value="UDP-Glycosyltransferase/glycogen phosphorylase"/>
    <property type="match status" value="1"/>
</dbReference>
<dbReference type="RefSeq" id="WP_100376505.1">
    <property type="nucleotide sequence ID" value="NZ_PGFD01000001.1"/>
</dbReference>
<feature type="domain" description="Glycosyltransferase subfamily 4-like N-terminal" evidence="3">
    <location>
        <begin position="107"/>
        <end position="173"/>
    </location>
</feature>
<evidence type="ECO:0000256" key="1">
    <source>
        <dbReference type="ARBA" id="ARBA00022679"/>
    </source>
</evidence>
<name>A0A2M9CAL9_9FLAO</name>
<dbReference type="CDD" id="cd03809">
    <property type="entry name" value="GT4_MtfB-like"/>
    <property type="match status" value="1"/>
</dbReference>
<keyword evidence="5" id="KW-1185">Reference proteome</keyword>
<dbReference type="InterPro" id="IPR001296">
    <property type="entry name" value="Glyco_trans_1"/>
</dbReference>